<sequence length="262" mass="29769">MSCYIRNVLLVDSALTEGNIDISSLEIAVNNYPKHEQAIVRVEVDSGCGEDIIGIVQRIYIANNCLYGDIKFTKDWKFVVSNLIYKPFPLATISGVINVPDLTYLDKVDFISCESNACSVAIDLNSIVGEKEYAYWLLNRPRYAHAQEATQRESAILFKKKYDNNDSGIIYYVKNEGSETPTMQDSPFIHAPGLSRKELIDWLNDVYVALYTEKSDYASQVADIEKKKQDINNELNKRMETLKKAFPRLDPESILSQDRKAT</sequence>
<gene>
    <name evidence="2" type="ORF">G8R56_003031</name>
</gene>
<organism evidence="2">
    <name type="scientific">Salmonella enterica</name>
    <name type="common">Salmonella choleraesuis</name>
    <dbReference type="NCBI Taxonomy" id="28901"/>
    <lineage>
        <taxon>Bacteria</taxon>
        <taxon>Pseudomonadati</taxon>
        <taxon>Pseudomonadota</taxon>
        <taxon>Gammaproteobacteria</taxon>
        <taxon>Enterobacterales</taxon>
        <taxon>Enterobacteriaceae</taxon>
        <taxon>Salmonella</taxon>
    </lineage>
</organism>
<reference evidence="2" key="2">
    <citation type="submission" date="2020-02" db="EMBL/GenBank/DDBJ databases">
        <authorList>
            <consortium name="NCBI Pathogen Detection Project"/>
        </authorList>
    </citation>
    <scope>NUCLEOTIDE SEQUENCE</scope>
    <source>
        <strain evidence="2">MA.CK_97/00003274</strain>
    </source>
</reference>
<evidence type="ECO:0000256" key="1">
    <source>
        <dbReference type="SAM" id="Coils"/>
    </source>
</evidence>
<reference evidence="2" key="1">
    <citation type="journal article" date="2018" name="Genome Biol.">
        <title>SKESA: strategic k-mer extension for scrupulous assemblies.</title>
        <authorList>
            <person name="Souvorov A."/>
            <person name="Agarwala R."/>
            <person name="Lipman D.J."/>
        </authorList>
    </citation>
    <scope>NUCLEOTIDE SEQUENCE</scope>
    <source>
        <strain evidence="2">MA.CK_97/00003274</strain>
    </source>
</reference>
<proteinExistence type="predicted"/>
<feature type="coiled-coil region" evidence="1">
    <location>
        <begin position="214"/>
        <end position="245"/>
    </location>
</feature>
<dbReference type="AlphaFoldDB" id="A0A759M899"/>
<evidence type="ECO:0000313" key="2">
    <source>
        <dbReference type="EMBL" id="HAG1964808.1"/>
    </source>
</evidence>
<accession>A0A759M899</accession>
<protein>
    <submittedName>
        <fullName evidence="2">Uncharacterized protein</fullName>
    </submittedName>
</protein>
<dbReference type="EMBL" id="DAAXPA010000008">
    <property type="protein sequence ID" value="HAG1964808.1"/>
    <property type="molecule type" value="Genomic_DNA"/>
</dbReference>
<comment type="caution">
    <text evidence="2">The sequence shown here is derived from an EMBL/GenBank/DDBJ whole genome shotgun (WGS) entry which is preliminary data.</text>
</comment>
<keyword evidence="1" id="KW-0175">Coiled coil</keyword>
<name>A0A759M899_SALER</name>